<evidence type="ECO:0000256" key="3">
    <source>
        <dbReference type="SAM" id="Phobius"/>
    </source>
</evidence>
<sequence length="383" mass="42970">MEADILSKKQSTSHAKKNKKRLGLLDILIVLWILIGLGVVAYPFVSDAWVSYQNQQVIDRYQAYETKKNAKALKKEYDGYVAHNKQMAKEGMTPGVSSFNKAVSDRGNDKVTAKRNQKQLTNATIAQITIPKIAVSLPVFNHTTDWLLQFGSCLLDGTSYPTGGKSTHAVISAHRGVPNATLFTNLPRLKNGDKFFIKIGNKTLAYKVYKRQVVEPTNTEVLKIQPGKDIVTLMTCTPYMINSHRLLITGKRVPYTKADAQASKWAELLNKLKLLAWILAGIALIFLLARLIRGLMIAHGRYQLDYIVQNAAGEPVPGAEIMVRKRGLRRKLVATLTADETGHVEHELPGDHYRLLSKNADVKRAKAYVKKWRDKNFTVKLHK</sequence>
<feature type="transmembrane region" description="Helical" evidence="3">
    <location>
        <begin position="21"/>
        <end position="45"/>
    </location>
</feature>
<evidence type="ECO:0000313" key="5">
    <source>
        <dbReference type="Proteomes" id="UP000051679"/>
    </source>
</evidence>
<dbReference type="NCBIfam" id="TIGR01076">
    <property type="entry name" value="sortase_fam"/>
    <property type="match status" value="1"/>
</dbReference>
<dbReference type="SUPFAM" id="SSF63817">
    <property type="entry name" value="Sortase"/>
    <property type="match status" value="1"/>
</dbReference>
<reference evidence="4 5" key="1">
    <citation type="journal article" date="2015" name="Genome Announc.">
        <title>Expanding the biotechnology potential of lactobacilli through comparative genomics of 213 strains and associated genera.</title>
        <authorList>
            <person name="Sun Z."/>
            <person name="Harris H.M."/>
            <person name="McCann A."/>
            <person name="Guo C."/>
            <person name="Argimon S."/>
            <person name="Zhang W."/>
            <person name="Yang X."/>
            <person name="Jeffery I.B."/>
            <person name="Cooney J.C."/>
            <person name="Kagawa T.F."/>
            <person name="Liu W."/>
            <person name="Song Y."/>
            <person name="Salvetti E."/>
            <person name="Wrobel A."/>
            <person name="Rasinkangas P."/>
            <person name="Parkhill J."/>
            <person name="Rea M.C."/>
            <person name="O'Sullivan O."/>
            <person name="Ritari J."/>
            <person name="Douillard F.P."/>
            <person name="Paul Ross R."/>
            <person name="Yang R."/>
            <person name="Briner A.E."/>
            <person name="Felis G.E."/>
            <person name="de Vos W.M."/>
            <person name="Barrangou R."/>
            <person name="Klaenhammer T.R."/>
            <person name="Caufield P.W."/>
            <person name="Cui Y."/>
            <person name="Zhang H."/>
            <person name="O'Toole P.W."/>
        </authorList>
    </citation>
    <scope>NUCLEOTIDE SEQUENCE [LARGE SCALE GENOMIC DNA]</scope>
    <source>
        <strain evidence="4 5">DSM 20505</strain>
    </source>
</reference>
<keyword evidence="5" id="KW-1185">Reference proteome</keyword>
<organism evidence="4 5">
    <name type="scientific">Lacticaseibacillus sharpeae JCM 1186 = DSM 20505</name>
    <dbReference type="NCBI Taxonomy" id="1291052"/>
    <lineage>
        <taxon>Bacteria</taxon>
        <taxon>Bacillati</taxon>
        <taxon>Bacillota</taxon>
        <taxon>Bacilli</taxon>
        <taxon>Lactobacillales</taxon>
        <taxon>Lactobacillaceae</taxon>
        <taxon>Lacticaseibacillus</taxon>
    </lineage>
</organism>
<dbReference type="Proteomes" id="UP000051679">
    <property type="component" value="Unassembled WGS sequence"/>
</dbReference>
<accession>A0A0R1ZLQ5</accession>
<comment type="caution">
    <text evidence="4">The sequence shown here is derived from an EMBL/GenBank/DDBJ whole genome shotgun (WGS) entry which is preliminary data.</text>
</comment>
<protein>
    <submittedName>
        <fullName evidence="4">Sortase</fullName>
    </submittedName>
</protein>
<dbReference type="CDD" id="cd05827">
    <property type="entry name" value="Sortase_C"/>
    <property type="match status" value="1"/>
</dbReference>
<gene>
    <name evidence="4" type="ORF">FC18_GL001290</name>
</gene>
<feature type="active site" description="Acyl-thioester intermediate" evidence="2">
    <location>
        <position position="236"/>
    </location>
</feature>
<keyword evidence="1" id="KW-0378">Hydrolase</keyword>
<keyword evidence="3" id="KW-1133">Transmembrane helix</keyword>
<proteinExistence type="predicted"/>
<dbReference type="GO" id="GO:0016787">
    <property type="term" value="F:hydrolase activity"/>
    <property type="evidence" value="ECO:0007669"/>
    <property type="project" value="UniProtKB-KW"/>
</dbReference>
<dbReference type="PATRIC" id="fig|1291052.5.peg.1307"/>
<dbReference type="STRING" id="1291052.FC18_GL001290"/>
<evidence type="ECO:0000256" key="1">
    <source>
        <dbReference type="ARBA" id="ARBA00022801"/>
    </source>
</evidence>
<feature type="active site" description="Proton donor/acceptor" evidence="2">
    <location>
        <position position="174"/>
    </location>
</feature>
<feature type="transmembrane region" description="Helical" evidence="3">
    <location>
        <begin position="274"/>
        <end position="292"/>
    </location>
</feature>
<dbReference type="NCBIfam" id="NF033745">
    <property type="entry name" value="class_C_sortase"/>
    <property type="match status" value="1"/>
</dbReference>
<keyword evidence="3" id="KW-0472">Membrane</keyword>
<keyword evidence="3" id="KW-0812">Transmembrane</keyword>
<evidence type="ECO:0000256" key="2">
    <source>
        <dbReference type="PIRSR" id="PIRSR605754-1"/>
    </source>
</evidence>
<dbReference type="InterPro" id="IPR042002">
    <property type="entry name" value="Sortase_C"/>
</dbReference>
<evidence type="ECO:0000313" key="4">
    <source>
        <dbReference type="EMBL" id="KRM55397.1"/>
    </source>
</evidence>
<name>A0A0R1ZLQ5_9LACO</name>
<dbReference type="AlphaFoldDB" id="A0A0R1ZLQ5"/>
<dbReference type="Pfam" id="PF04203">
    <property type="entry name" value="Sortase"/>
    <property type="match status" value="1"/>
</dbReference>
<dbReference type="OrthoDB" id="1648028at2"/>
<dbReference type="Gene3D" id="2.40.260.10">
    <property type="entry name" value="Sortase"/>
    <property type="match status" value="1"/>
</dbReference>
<dbReference type="EMBL" id="AYYO01000022">
    <property type="protein sequence ID" value="KRM55397.1"/>
    <property type="molecule type" value="Genomic_DNA"/>
</dbReference>
<dbReference type="InterPro" id="IPR005754">
    <property type="entry name" value="Sortase"/>
</dbReference>
<dbReference type="InterPro" id="IPR023365">
    <property type="entry name" value="Sortase_dom-sf"/>
</dbReference>